<dbReference type="InterPro" id="IPR011051">
    <property type="entry name" value="RmlC_Cupin_sf"/>
</dbReference>
<dbReference type="EMBL" id="CAFBOS010000125">
    <property type="protein sequence ID" value="CAB5005068.1"/>
    <property type="molecule type" value="Genomic_DNA"/>
</dbReference>
<proteinExistence type="predicted"/>
<accession>A0A6J6Z0G5</accession>
<dbReference type="Gene3D" id="2.60.120.10">
    <property type="entry name" value="Jelly Rolls"/>
    <property type="match status" value="1"/>
</dbReference>
<dbReference type="SUPFAM" id="SSF51182">
    <property type="entry name" value="RmlC-like cupins"/>
    <property type="match status" value="1"/>
</dbReference>
<dbReference type="InterPro" id="IPR014710">
    <property type="entry name" value="RmlC-like_jellyroll"/>
</dbReference>
<dbReference type="InterPro" id="IPR025979">
    <property type="entry name" value="ChrR-like_cupin_dom"/>
</dbReference>
<dbReference type="Pfam" id="PF12973">
    <property type="entry name" value="Cupin_7"/>
    <property type="match status" value="1"/>
</dbReference>
<feature type="domain" description="ChrR-like cupin" evidence="1">
    <location>
        <begin position="13"/>
        <end position="95"/>
    </location>
</feature>
<evidence type="ECO:0000313" key="2">
    <source>
        <dbReference type="EMBL" id="CAB4742655.1"/>
    </source>
</evidence>
<dbReference type="EMBL" id="CAEZYR010000040">
    <property type="protein sequence ID" value="CAB4742655.1"/>
    <property type="molecule type" value="Genomic_DNA"/>
</dbReference>
<dbReference type="EMBL" id="CAFBMH010000027">
    <property type="protein sequence ID" value="CAB4903827.1"/>
    <property type="molecule type" value="Genomic_DNA"/>
</dbReference>
<protein>
    <submittedName>
        <fullName evidence="3">Unannotated protein</fullName>
    </submittedName>
</protein>
<dbReference type="AlphaFoldDB" id="A0A6J6Z0G5"/>
<evidence type="ECO:0000259" key="1">
    <source>
        <dbReference type="Pfam" id="PF12973"/>
    </source>
</evidence>
<reference evidence="3" key="1">
    <citation type="submission" date="2020-05" db="EMBL/GenBank/DDBJ databases">
        <authorList>
            <person name="Chiriac C."/>
            <person name="Salcher M."/>
            <person name="Ghai R."/>
            <person name="Kavagutti S V."/>
        </authorList>
    </citation>
    <scope>NUCLEOTIDE SEQUENCE</scope>
</reference>
<dbReference type="CDD" id="cd20302">
    <property type="entry name" value="cupin_DAD"/>
    <property type="match status" value="1"/>
</dbReference>
<dbReference type="EMBL" id="CAFABA010000005">
    <property type="protein sequence ID" value="CAB4814124.1"/>
    <property type="molecule type" value="Genomic_DNA"/>
</dbReference>
<evidence type="ECO:0000313" key="3">
    <source>
        <dbReference type="EMBL" id="CAB4814124.1"/>
    </source>
</evidence>
<organism evidence="3">
    <name type="scientific">freshwater metagenome</name>
    <dbReference type="NCBI Taxonomy" id="449393"/>
    <lineage>
        <taxon>unclassified sequences</taxon>
        <taxon>metagenomes</taxon>
        <taxon>ecological metagenomes</taxon>
    </lineage>
</organism>
<name>A0A6J6Z0G5_9ZZZZ</name>
<evidence type="ECO:0000313" key="4">
    <source>
        <dbReference type="EMBL" id="CAB4903827.1"/>
    </source>
</evidence>
<gene>
    <name evidence="2" type="ORF">UFOPK2754_01283</name>
    <name evidence="3" type="ORF">UFOPK3139_00226</name>
    <name evidence="4" type="ORF">UFOPK3543_01015</name>
    <name evidence="5" type="ORF">UFOPK3967_01910</name>
</gene>
<sequence>MSIEAPPALHIGLGELPWVQNPTVDASMRLLQVDPASEMSVTHGLMAPGLAVGTHRHRGPVQMWTMSGSWVYREHEFVNRAGSYLYEPIGSVHTLSVPAANDGPTEVLSIVYGDVEYLDENGELLYTSNWKRTLEQYLEGCEAAGLPRPNGLIR</sequence>
<evidence type="ECO:0000313" key="5">
    <source>
        <dbReference type="EMBL" id="CAB5005068.1"/>
    </source>
</evidence>